<evidence type="ECO:0000313" key="2">
    <source>
        <dbReference type="EMBL" id="KAL2337561.1"/>
    </source>
</evidence>
<gene>
    <name evidence="2" type="ORF">Fmac_012007</name>
</gene>
<proteinExistence type="predicted"/>
<sequence length="136" mass="14933">MRALSPPICLHRLLSCLLPCALPPPPLLAPSASVASFRVLRHARRLHCLPSRRLPSSSSSSAPSLLHRLLVSSAPEAQEPSKSNQTAKRRALKEIAEDFKKRINHIISSIQVSHKMRRSTMRERGCSDAIVTLGCA</sequence>
<reference evidence="2 3" key="1">
    <citation type="submission" date="2024-08" db="EMBL/GenBank/DDBJ databases">
        <title>Insights into the chromosomal genome structure of Flemingia macrophylla.</title>
        <authorList>
            <person name="Ding Y."/>
            <person name="Zhao Y."/>
            <person name="Bi W."/>
            <person name="Wu M."/>
            <person name="Zhao G."/>
            <person name="Gong Y."/>
            <person name="Li W."/>
            <person name="Zhang P."/>
        </authorList>
    </citation>
    <scope>NUCLEOTIDE SEQUENCE [LARGE SCALE GENOMIC DNA]</scope>
    <source>
        <strain evidence="2">DYQJB</strain>
        <tissue evidence="2">Leaf</tissue>
    </source>
</reference>
<evidence type="ECO:0000313" key="3">
    <source>
        <dbReference type="Proteomes" id="UP001603857"/>
    </source>
</evidence>
<comment type="caution">
    <text evidence="2">The sequence shown here is derived from an EMBL/GenBank/DDBJ whole genome shotgun (WGS) entry which is preliminary data.</text>
</comment>
<organism evidence="2 3">
    <name type="scientific">Flemingia macrophylla</name>
    <dbReference type="NCBI Taxonomy" id="520843"/>
    <lineage>
        <taxon>Eukaryota</taxon>
        <taxon>Viridiplantae</taxon>
        <taxon>Streptophyta</taxon>
        <taxon>Embryophyta</taxon>
        <taxon>Tracheophyta</taxon>
        <taxon>Spermatophyta</taxon>
        <taxon>Magnoliopsida</taxon>
        <taxon>eudicotyledons</taxon>
        <taxon>Gunneridae</taxon>
        <taxon>Pentapetalae</taxon>
        <taxon>rosids</taxon>
        <taxon>fabids</taxon>
        <taxon>Fabales</taxon>
        <taxon>Fabaceae</taxon>
        <taxon>Papilionoideae</taxon>
        <taxon>50 kb inversion clade</taxon>
        <taxon>NPAAA clade</taxon>
        <taxon>indigoferoid/millettioid clade</taxon>
        <taxon>Phaseoleae</taxon>
        <taxon>Flemingia</taxon>
    </lineage>
</organism>
<keyword evidence="1" id="KW-0732">Signal</keyword>
<dbReference type="Proteomes" id="UP001603857">
    <property type="component" value="Unassembled WGS sequence"/>
</dbReference>
<protein>
    <submittedName>
        <fullName evidence="2">Uncharacterized protein</fullName>
    </submittedName>
</protein>
<keyword evidence="3" id="KW-1185">Reference proteome</keyword>
<feature type="signal peptide" evidence="1">
    <location>
        <begin position="1"/>
        <end position="15"/>
    </location>
</feature>
<evidence type="ECO:0000256" key="1">
    <source>
        <dbReference type="SAM" id="SignalP"/>
    </source>
</evidence>
<name>A0ABD1MPG6_9FABA</name>
<dbReference type="AlphaFoldDB" id="A0ABD1MPG6"/>
<accession>A0ABD1MPG6</accession>
<feature type="chain" id="PRO_5044782012" evidence="1">
    <location>
        <begin position="16"/>
        <end position="136"/>
    </location>
</feature>
<dbReference type="EMBL" id="JBGMDY010000004">
    <property type="protein sequence ID" value="KAL2337561.1"/>
    <property type="molecule type" value="Genomic_DNA"/>
</dbReference>